<feature type="compositionally biased region" description="Acidic residues" evidence="5">
    <location>
        <begin position="346"/>
        <end position="367"/>
    </location>
</feature>
<feature type="region of interest" description="Disordered" evidence="5">
    <location>
        <begin position="555"/>
        <end position="593"/>
    </location>
</feature>
<feature type="domain" description="HTH myb-type" evidence="7">
    <location>
        <begin position="148"/>
        <end position="208"/>
    </location>
</feature>
<dbReference type="PROSITE" id="PS50090">
    <property type="entry name" value="MYB_LIKE"/>
    <property type="match status" value="3"/>
</dbReference>
<dbReference type="eggNOG" id="KOG0048">
    <property type="taxonomic scope" value="Eukaryota"/>
</dbReference>
<dbReference type="InterPro" id="IPR017930">
    <property type="entry name" value="Myb_dom"/>
</dbReference>
<dbReference type="KEGG" id="tet:TTHERM_00429760"/>
<keyword evidence="3" id="KW-0804">Transcription</keyword>
<dbReference type="GO" id="GO:0000978">
    <property type="term" value="F:RNA polymerase II cis-regulatory region sequence-specific DNA binding"/>
    <property type="evidence" value="ECO:0007669"/>
    <property type="project" value="TreeGrafter"/>
</dbReference>
<dbReference type="SMART" id="SM00717">
    <property type="entry name" value="SANT"/>
    <property type="match status" value="3"/>
</dbReference>
<evidence type="ECO:0000256" key="1">
    <source>
        <dbReference type="ARBA" id="ARBA00023015"/>
    </source>
</evidence>
<evidence type="ECO:0000256" key="5">
    <source>
        <dbReference type="SAM" id="MobiDB-lite"/>
    </source>
</evidence>
<dbReference type="GO" id="GO:0042796">
    <property type="term" value="P:snRNA transcription by RNA polymerase III"/>
    <property type="evidence" value="ECO:0007669"/>
    <property type="project" value="TreeGrafter"/>
</dbReference>
<dbReference type="OrthoDB" id="2143914at2759"/>
<accession>Q231I4</accession>
<dbReference type="GO" id="GO:0019185">
    <property type="term" value="C:snRNA-activating protein complex"/>
    <property type="evidence" value="ECO:0007669"/>
    <property type="project" value="TreeGrafter"/>
</dbReference>
<dbReference type="RefSeq" id="XP_001011300.3">
    <property type="nucleotide sequence ID" value="XM_001011300.3"/>
</dbReference>
<keyword evidence="4" id="KW-0539">Nucleus</keyword>
<dbReference type="AlphaFoldDB" id="Q231I4"/>
<dbReference type="Gene3D" id="1.10.10.60">
    <property type="entry name" value="Homeodomain-like"/>
    <property type="match status" value="3"/>
</dbReference>
<feature type="domain" description="Myb-like" evidence="6">
    <location>
        <begin position="209"/>
        <end position="259"/>
    </location>
</feature>
<dbReference type="SUPFAM" id="SSF46689">
    <property type="entry name" value="Homeodomain-like"/>
    <property type="match status" value="2"/>
</dbReference>
<evidence type="ECO:0000259" key="6">
    <source>
        <dbReference type="PROSITE" id="PS50090"/>
    </source>
</evidence>
<feature type="region of interest" description="Disordered" evidence="5">
    <location>
        <begin position="898"/>
        <end position="933"/>
    </location>
</feature>
<feature type="compositionally biased region" description="Polar residues" evidence="5">
    <location>
        <begin position="410"/>
        <end position="461"/>
    </location>
</feature>
<sequence length="933" mass="106526">MEQSNNYAQSPADKSESIQMPLASEQAYINFQQFLTDLSDIERETKLEEKYLKDNFRLKEIHSTLELNVVENIYNTILQKNRQMTDKRMKKNWTDDETSLLLWIVRVISERKEQDPDKFSEETWMEIAKMIPFKAFENCKLRWLYLKKNSVQCTPWTEEEDQKLKEIIQKKGTNSNKWNEIAKDLYNSSASKTFRKGKQCRERWNNHLDPDMKRGQWTDEEDLHLLQLSYENGSKWSYIAKQLKERTENAVKNRYKSLLRKEEKENKVQSQQSLISLSQCSLEIISSSSSTQIILTPTFAQSMKSPPTSPEQNKIFNIIIKLMNKISFDCMNPQSASSQNRQQDERIEEEDSEDECDDQNDNDEDQDGESHSSKSNSKNQNKKKNTSQKQSLKEEKEEKILQQQRKSSNDTEMQIETKNENTPTAANTECNTTELHLSDNKVTTQSTIFTPSSSPNRAFSHTKNDDENNINKQQVYHTSIFGQKNDGESYVNQDDVTTANNICQNKTKKAEQKTKKPVKQSRKKKQDAESNGNDECKKGSVSTFSDALMFQPILSNSRSSSPSLANNNNGEASCKNAKKKRQQKLEKNDTLSLTTASTATNRDSTFNSKKINSFIQRNSIKSCSTPIGSNSGFNPYYSSNAAPSPSTMLMNQLSSFHIHSTENTPSSTNTKRRNTYSTTDFQSAAYLEKRRYVNKLADDESENSQEEERGQRTKKIIVLAGNGNKIYGEFSQNIATIEESDETNIKKMEIEQDSMSQNQIIGLNLQQQNLLHSSSSEENMVNNENLNNINIIKKTCSSQSNSNNLKFSGNNSAFKQFGSSPLQGSIFKPQQTIQLHSQLSPLSNSSIIQETMNNSPLNSELLIQKLSQSNFSSLCSPQAKQQPNLVANLASQIPLTSKPESFQNKGFQKNKNFKQPSLFQPTNPQMILTNNQQ</sequence>
<feature type="domain" description="HTH myb-type" evidence="7">
    <location>
        <begin position="209"/>
        <end position="263"/>
    </location>
</feature>
<dbReference type="HOGENOM" id="CLU_304951_0_0_1"/>
<protein>
    <submittedName>
        <fullName evidence="8">Myb-like DNA-binding domain protein</fullName>
    </submittedName>
</protein>
<dbReference type="GO" id="GO:0042795">
    <property type="term" value="P:snRNA transcription by RNA polymerase II"/>
    <property type="evidence" value="ECO:0007669"/>
    <property type="project" value="TreeGrafter"/>
</dbReference>
<reference evidence="9" key="1">
    <citation type="journal article" date="2006" name="PLoS Biol.">
        <title>Macronuclear genome sequence of the ciliate Tetrahymena thermophila, a model eukaryote.</title>
        <authorList>
            <person name="Eisen J.A."/>
            <person name="Coyne R.S."/>
            <person name="Wu M."/>
            <person name="Wu D."/>
            <person name="Thiagarajan M."/>
            <person name="Wortman J.R."/>
            <person name="Badger J.H."/>
            <person name="Ren Q."/>
            <person name="Amedeo P."/>
            <person name="Jones K.M."/>
            <person name="Tallon L.J."/>
            <person name="Delcher A.L."/>
            <person name="Salzberg S.L."/>
            <person name="Silva J.C."/>
            <person name="Haas B.J."/>
            <person name="Majoros W.H."/>
            <person name="Farzad M."/>
            <person name="Carlton J.M."/>
            <person name="Smith R.K. Jr."/>
            <person name="Garg J."/>
            <person name="Pearlman R.E."/>
            <person name="Karrer K.M."/>
            <person name="Sun L."/>
            <person name="Manning G."/>
            <person name="Elde N.C."/>
            <person name="Turkewitz A.P."/>
            <person name="Asai D.J."/>
            <person name="Wilkes D.E."/>
            <person name="Wang Y."/>
            <person name="Cai H."/>
            <person name="Collins K."/>
            <person name="Stewart B.A."/>
            <person name="Lee S.R."/>
            <person name="Wilamowska K."/>
            <person name="Weinberg Z."/>
            <person name="Ruzzo W.L."/>
            <person name="Wloga D."/>
            <person name="Gaertig J."/>
            <person name="Frankel J."/>
            <person name="Tsao C.-C."/>
            <person name="Gorovsky M.A."/>
            <person name="Keeling P.J."/>
            <person name="Waller R.F."/>
            <person name="Patron N.J."/>
            <person name="Cherry J.M."/>
            <person name="Stover N.A."/>
            <person name="Krieger C.J."/>
            <person name="del Toro C."/>
            <person name="Ryder H.F."/>
            <person name="Williamson S.C."/>
            <person name="Barbeau R.A."/>
            <person name="Hamilton E.P."/>
            <person name="Orias E."/>
        </authorList>
    </citation>
    <scope>NUCLEOTIDE SEQUENCE [LARGE SCALE GENOMIC DNA]</scope>
    <source>
        <strain evidence="9">SB210</strain>
    </source>
</reference>
<dbReference type="InterPro" id="IPR001005">
    <property type="entry name" value="SANT/Myb"/>
</dbReference>
<dbReference type="PANTHER" id="PTHR46621">
    <property type="entry name" value="SNRNA-ACTIVATING PROTEIN COMPLEX SUBUNIT 4"/>
    <property type="match status" value="1"/>
</dbReference>
<feature type="compositionally biased region" description="Basic and acidic residues" evidence="5">
    <location>
        <begin position="391"/>
        <end position="400"/>
    </location>
</feature>
<feature type="region of interest" description="Disordered" evidence="5">
    <location>
        <begin position="502"/>
        <end position="538"/>
    </location>
</feature>
<evidence type="ECO:0000259" key="7">
    <source>
        <dbReference type="PROSITE" id="PS51294"/>
    </source>
</evidence>
<dbReference type="EMBL" id="GG662532">
    <property type="protein sequence ID" value="EAR91055.3"/>
    <property type="molecule type" value="Genomic_DNA"/>
</dbReference>
<dbReference type="CDD" id="cd00167">
    <property type="entry name" value="SANT"/>
    <property type="match status" value="2"/>
</dbReference>
<evidence type="ECO:0000313" key="9">
    <source>
        <dbReference type="Proteomes" id="UP000009168"/>
    </source>
</evidence>
<dbReference type="PANTHER" id="PTHR46621:SF1">
    <property type="entry name" value="SNRNA-ACTIVATING PROTEIN COMPLEX SUBUNIT 4"/>
    <property type="match status" value="1"/>
</dbReference>
<proteinExistence type="predicted"/>
<dbReference type="InterPro" id="IPR051575">
    <property type="entry name" value="Myb-like_DNA-bd"/>
</dbReference>
<feature type="region of interest" description="Disordered" evidence="5">
    <location>
        <begin position="330"/>
        <end position="471"/>
    </location>
</feature>
<dbReference type="PROSITE" id="PS51294">
    <property type="entry name" value="HTH_MYB"/>
    <property type="match status" value="2"/>
</dbReference>
<evidence type="ECO:0000256" key="4">
    <source>
        <dbReference type="ARBA" id="ARBA00023242"/>
    </source>
</evidence>
<gene>
    <name evidence="8" type="ORF">TTHERM_00429760</name>
</gene>
<keyword evidence="2 8" id="KW-0238">DNA-binding</keyword>
<feature type="compositionally biased region" description="Polar residues" evidence="5">
    <location>
        <begin position="917"/>
        <end position="933"/>
    </location>
</feature>
<organism evidence="8 9">
    <name type="scientific">Tetrahymena thermophila (strain SB210)</name>
    <dbReference type="NCBI Taxonomy" id="312017"/>
    <lineage>
        <taxon>Eukaryota</taxon>
        <taxon>Sar</taxon>
        <taxon>Alveolata</taxon>
        <taxon>Ciliophora</taxon>
        <taxon>Intramacronucleata</taxon>
        <taxon>Oligohymenophorea</taxon>
        <taxon>Hymenostomatida</taxon>
        <taxon>Tetrahymenina</taxon>
        <taxon>Tetrahymenidae</taxon>
        <taxon>Tetrahymena</taxon>
    </lineage>
</organism>
<name>Q231I4_TETTS</name>
<feature type="domain" description="Myb-like" evidence="6">
    <location>
        <begin position="85"/>
        <end position="147"/>
    </location>
</feature>
<evidence type="ECO:0000256" key="2">
    <source>
        <dbReference type="ARBA" id="ARBA00023125"/>
    </source>
</evidence>
<dbReference type="InterPro" id="IPR009057">
    <property type="entry name" value="Homeodomain-like_sf"/>
</dbReference>
<dbReference type="GO" id="GO:0001006">
    <property type="term" value="F:RNA polymerase III type 3 promoter sequence-specific DNA binding"/>
    <property type="evidence" value="ECO:0007669"/>
    <property type="project" value="TreeGrafter"/>
</dbReference>
<feature type="domain" description="Myb-like" evidence="6">
    <location>
        <begin position="148"/>
        <end position="208"/>
    </location>
</feature>
<dbReference type="InParanoid" id="Q231I4"/>
<dbReference type="STRING" id="312017.Q231I4"/>
<evidence type="ECO:0000256" key="3">
    <source>
        <dbReference type="ARBA" id="ARBA00023163"/>
    </source>
</evidence>
<keyword evidence="1" id="KW-0805">Transcription regulation</keyword>
<dbReference type="Proteomes" id="UP000009168">
    <property type="component" value="Unassembled WGS sequence"/>
</dbReference>
<dbReference type="Pfam" id="PF13921">
    <property type="entry name" value="Myb_DNA-bind_6"/>
    <property type="match status" value="1"/>
</dbReference>
<keyword evidence="9" id="KW-1185">Reference proteome</keyword>
<feature type="compositionally biased region" description="Low complexity" evidence="5">
    <location>
        <begin position="555"/>
        <end position="569"/>
    </location>
</feature>
<evidence type="ECO:0000313" key="8">
    <source>
        <dbReference type="EMBL" id="EAR91055.3"/>
    </source>
</evidence>
<feature type="compositionally biased region" description="Low complexity" evidence="5">
    <location>
        <begin position="902"/>
        <end position="915"/>
    </location>
</feature>
<feature type="compositionally biased region" description="Basic residues" evidence="5">
    <location>
        <begin position="515"/>
        <end position="525"/>
    </location>
</feature>
<dbReference type="GeneID" id="7846890"/>